<dbReference type="Gene3D" id="2.60.40.420">
    <property type="entry name" value="Cupredoxins - blue copper proteins"/>
    <property type="match status" value="1"/>
</dbReference>
<dbReference type="InterPro" id="IPR002355">
    <property type="entry name" value="Cu_oxidase_Cu_BS"/>
</dbReference>
<dbReference type="PROSITE" id="PS00080">
    <property type="entry name" value="MULTICOPPER_OXIDASE2"/>
    <property type="match status" value="1"/>
</dbReference>
<evidence type="ECO:0000259" key="8">
    <source>
        <dbReference type="Pfam" id="PF07731"/>
    </source>
</evidence>
<dbReference type="InterPro" id="IPR045087">
    <property type="entry name" value="Cu-oxidase_fam"/>
</dbReference>
<dbReference type="AlphaFoldDB" id="A0ABD1VF27"/>
<dbReference type="InterPro" id="IPR033138">
    <property type="entry name" value="Cu_oxidase_CS"/>
</dbReference>
<evidence type="ECO:0000313" key="10">
    <source>
        <dbReference type="Proteomes" id="UP001604277"/>
    </source>
</evidence>
<sequence>MLVKYILGIYMDMIFGFWDMEKGSLLKKMRRNFNLKNPPLRNTAVVFPYGWTALRFVADNPGAWAFHCHIEPHFHMGMGVIFAEGVHRVKKIPNQALACGLAEKMFLMNNEHN</sequence>
<evidence type="ECO:0000256" key="7">
    <source>
        <dbReference type="ARBA" id="ARBA00023008"/>
    </source>
</evidence>
<evidence type="ECO:0000256" key="3">
    <source>
        <dbReference type="ARBA" id="ARBA00022525"/>
    </source>
</evidence>
<evidence type="ECO:0000256" key="4">
    <source>
        <dbReference type="ARBA" id="ARBA00022723"/>
    </source>
</evidence>
<comment type="similarity">
    <text evidence="2">Belongs to the multicopper oxidase family.</text>
</comment>
<keyword evidence="7" id="KW-0186">Copper</keyword>
<dbReference type="EMBL" id="JBFOLJ010000005">
    <property type="protein sequence ID" value="KAL2535949.1"/>
    <property type="molecule type" value="Genomic_DNA"/>
</dbReference>
<evidence type="ECO:0000256" key="2">
    <source>
        <dbReference type="ARBA" id="ARBA00010609"/>
    </source>
</evidence>
<dbReference type="InterPro" id="IPR008972">
    <property type="entry name" value="Cupredoxin"/>
</dbReference>
<evidence type="ECO:0000256" key="6">
    <source>
        <dbReference type="ARBA" id="ARBA00023002"/>
    </source>
</evidence>
<dbReference type="GO" id="GO:0016491">
    <property type="term" value="F:oxidoreductase activity"/>
    <property type="evidence" value="ECO:0007669"/>
    <property type="project" value="UniProtKB-KW"/>
</dbReference>
<proteinExistence type="inferred from homology"/>
<dbReference type="Proteomes" id="UP001604277">
    <property type="component" value="Unassembled WGS sequence"/>
</dbReference>
<dbReference type="PANTHER" id="PTHR11709:SF394">
    <property type="entry name" value="FI03373P-RELATED"/>
    <property type="match status" value="1"/>
</dbReference>
<keyword evidence="3" id="KW-0964">Secreted</keyword>
<protein>
    <submittedName>
        <fullName evidence="9">Plant L-ascorbate oxidase</fullName>
    </submittedName>
</protein>
<comment type="caution">
    <text evidence="9">The sequence shown here is derived from an EMBL/GenBank/DDBJ whole genome shotgun (WGS) entry which is preliminary data.</text>
</comment>
<dbReference type="SUPFAM" id="SSF49503">
    <property type="entry name" value="Cupredoxins"/>
    <property type="match status" value="1"/>
</dbReference>
<reference evidence="10" key="1">
    <citation type="submission" date="2024-07" db="EMBL/GenBank/DDBJ databases">
        <title>Two chromosome-level genome assemblies of Korean endemic species Abeliophyllum distichum and Forsythia ovata (Oleaceae).</title>
        <authorList>
            <person name="Jang H."/>
        </authorList>
    </citation>
    <scope>NUCLEOTIDE SEQUENCE [LARGE SCALE GENOMIC DNA]</scope>
</reference>
<dbReference type="GO" id="GO:0005576">
    <property type="term" value="C:extracellular region"/>
    <property type="evidence" value="ECO:0007669"/>
    <property type="project" value="UniProtKB-SubCell"/>
</dbReference>
<dbReference type="GO" id="GO:0046872">
    <property type="term" value="F:metal ion binding"/>
    <property type="evidence" value="ECO:0007669"/>
    <property type="project" value="UniProtKB-KW"/>
</dbReference>
<evidence type="ECO:0000256" key="1">
    <source>
        <dbReference type="ARBA" id="ARBA00004613"/>
    </source>
</evidence>
<dbReference type="Pfam" id="PF07731">
    <property type="entry name" value="Cu-oxidase_2"/>
    <property type="match status" value="1"/>
</dbReference>
<gene>
    <name evidence="9" type="ORF">Fot_17340</name>
</gene>
<keyword evidence="6" id="KW-0560">Oxidoreductase</keyword>
<organism evidence="9 10">
    <name type="scientific">Forsythia ovata</name>
    <dbReference type="NCBI Taxonomy" id="205694"/>
    <lineage>
        <taxon>Eukaryota</taxon>
        <taxon>Viridiplantae</taxon>
        <taxon>Streptophyta</taxon>
        <taxon>Embryophyta</taxon>
        <taxon>Tracheophyta</taxon>
        <taxon>Spermatophyta</taxon>
        <taxon>Magnoliopsida</taxon>
        <taxon>eudicotyledons</taxon>
        <taxon>Gunneridae</taxon>
        <taxon>Pentapetalae</taxon>
        <taxon>asterids</taxon>
        <taxon>lamiids</taxon>
        <taxon>Lamiales</taxon>
        <taxon>Oleaceae</taxon>
        <taxon>Forsythieae</taxon>
        <taxon>Forsythia</taxon>
    </lineage>
</organism>
<keyword evidence="10" id="KW-1185">Reference proteome</keyword>
<keyword evidence="5" id="KW-0677">Repeat</keyword>
<comment type="subcellular location">
    <subcellularLocation>
        <location evidence="1">Secreted</location>
    </subcellularLocation>
</comment>
<accession>A0ABD1VF27</accession>
<dbReference type="PROSITE" id="PS00079">
    <property type="entry name" value="MULTICOPPER_OXIDASE1"/>
    <property type="match status" value="1"/>
</dbReference>
<evidence type="ECO:0000256" key="5">
    <source>
        <dbReference type="ARBA" id="ARBA00022737"/>
    </source>
</evidence>
<name>A0ABD1VF27_9LAMI</name>
<dbReference type="PANTHER" id="PTHR11709">
    <property type="entry name" value="MULTI-COPPER OXIDASE"/>
    <property type="match status" value="1"/>
</dbReference>
<feature type="domain" description="Plastocyanin-like" evidence="8">
    <location>
        <begin position="25"/>
        <end position="85"/>
    </location>
</feature>
<evidence type="ECO:0000313" key="9">
    <source>
        <dbReference type="EMBL" id="KAL2535949.1"/>
    </source>
</evidence>
<keyword evidence="4" id="KW-0479">Metal-binding</keyword>
<dbReference type="InterPro" id="IPR011706">
    <property type="entry name" value="Cu-oxidase_C"/>
</dbReference>